<name>A0A9W4E7X1_9ACTN</name>
<dbReference type="AlphaFoldDB" id="A0A9W4E7X1"/>
<dbReference type="EMBL" id="CAJVAX010000012">
    <property type="protein sequence ID" value="CAG7630801.1"/>
    <property type="molecule type" value="Genomic_DNA"/>
</dbReference>
<evidence type="ECO:0000256" key="1">
    <source>
        <dbReference type="SAM" id="SignalP"/>
    </source>
</evidence>
<proteinExistence type="predicted"/>
<sequence>MNRNINTGDRTARHRTTGRRALRISAAVAAAFTAVVALAGSAFAGTVSPGGSFTATKSPWTVTDPTTGVTLSCGSLTLAGTLASSPSTLIGTINSASATGCSGPAGITFSLSFQGLPWRIDELAYNASTGVATGTITGVIARLSGLCNATLAGTGGPTSPGTLNWSHNNGAPQILNVTGSGPLRASSVSGTCLGLINNGDTMTVGTGAFTLNPPQTIS</sequence>
<comment type="caution">
    <text evidence="2">The sequence shown here is derived from an EMBL/GenBank/DDBJ whole genome shotgun (WGS) entry which is preliminary data.</text>
</comment>
<gene>
    <name evidence="2" type="ORF">SBRY_20706</name>
</gene>
<accession>A0A9W4E7X1</accession>
<dbReference type="RefSeq" id="WP_205042736.1">
    <property type="nucleotide sequence ID" value="NZ_CAJVAX010000012.1"/>
</dbReference>
<feature type="signal peptide" evidence="1">
    <location>
        <begin position="1"/>
        <end position="44"/>
    </location>
</feature>
<evidence type="ECO:0000313" key="3">
    <source>
        <dbReference type="Proteomes" id="UP001153328"/>
    </source>
</evidence>
<evidence type="ECO:0008006" key="4">
    <source>
        <dbReference type="Google" id="ProtNLM"/>
    </source>
</evidence>
<evidence type="ECO:0000313" key="2">
    <source>
        <dbReference type="EMBL" id="CAG7630801.1"/>
    </source>
</evidence>
<feature type="chain" id="PRO_5040807915" description="Secreted protein" evidence="1">
    <location>
        <begin position="45"/>
        <end position="218"/>
    </location>
</feature>
<keyword evidence="1" id="KW-0732">Signal</keyword>
<keyword evidence="3" id="KW-1185">Reference proteome</keyword>
<reference evidence="2" key="1">
    <citation type="submission" date="2021-06" db="EMBL/GenBank/DDBJ databases">
        <authorList>
            <person name="Arsene-Ploetze F."/>
        </authorList>
    </citation>
    <scope>NUCLEOTIDE SEQUENCE</scope>
    <source>
        <strain evidence="2">SBRY1</strain>
    </source>
</reference>
<dbReference type="Proteomes" id="UP001153328">
    <property type="component" value="Unassembled WGS sequence"/>
</dbReference>
<organism evidence="2 3">
    <name type="scientific">Actinacidiphila bryophytorum</name>
    <dbReference type="NCBI Taxonomy" id="1436133"/>
    <lineage>
        <taxon>Bacteria</taxon>
        <taxon>Bacillati</taxon>
        <taxon>Actinomycetota</taxon>
        <taxon>Actinomycetes</taxon>
        <taxon>Kitasatosporales</taxon>
        <taxon>Streptomycetaceae</taxon>
        <taxon>Actinacidiphila</taxon>
    </lineage>
</organism>
<protein>
    <recommendedName>
        <fullName evidence="4">Secreted protein</fullName>
    </recommendedName>
</protein>